<dbReference type="Pfam" id="PF06090">
    <property type="entry name" value="Ins_P5_2-kin"/>
    <property type="match status" value="1"/>
</dbReference>
<protein>
    <recommendedName>
        <fullName evidence="1 6">Inositol-pentakisphosphate 2-kinase</fullName>
        <ecNumber evidence="1 6">2.7.1.158</ecNumber>
    </recommendedName>
</protein>
<name>A0A836IGP1_9TRYP</name>
<dbReference type="AlphaFoldDB" id="A0A836IGP1"/>
<dbReference type="RefSeq" id="XP_067754133.1">
    <property type="nucleotide sequence ID" value="XM_067897976.1"/>
</dbReference>
<evidence type="ECO:0000256" key="6">
    <source>
        <dbReference type="RuleBase" id="RU364126"/>
    </source>
</evidence>
<dbReference type="GO" id="GO:0005634">
    <property type="term" value="C:nucleus"/>
    <property type="evidence" value="ECO:0007669"/>
    <property type="project" value="TreeGrafter"/>
</dbReference>
<evidence type="ECO:0000256" key="1">
    <source>
        <dbReference type="ARBA" id="ARBA00012023"/>
    </source>
</evidence>
<keyword evidence="5 6" id="KW-0067">ATP-binding</keyword>
<evidence type="ECO:0000256" key="4">
    <source>
        <dbReference type="ARBA" id="ARBA00022777"/>
    </source>
</evidence>
<evidence type="ECO:0000313" key="8">
    <source>
        <dbReference type="Proteomes" id="UP000674318"/>
    </source>
</evidence>
<dbReference type="GO" id="GO:0005524">
    <property type="term" value="F:ATP binding"/>
    <property type="evidence" value="ECO:0007669"/>
    <property type="project" value="UniProtKB-KW"/>
</dbReference>
<dbReference type="PANTHER" id="PTHR14456:SF2">
    <property type="entry name" value="INOSITOL-PENTAKISPHOSPHATE 2-KINASE"/>
    <property type="match status" value="1"/>
</dbReference>
<organism evidence="7 8">
    <name type="scientific">Porcisia hertigi</name>
    <dbReference type="NCBI Taxonomy" id="2761500"/>
    <lineage>
        <taxon>Eukaryota</taxon>
        <taxon>Discoba</taxon>
        <taxon>Euglenozoa</taxon>
        <taxon>Kinetoplastea</taxon>
        <taxon>Metakinetoplastina</taxon>
        <taxon>Trypanosomatida</taxon>
        <taxon>Trypanosomatidae</taxon>
        <taxon>Leishmaniinae</taxon>
        <taxon>Porcisia</taxon>
    </lineage>
</organism>
<dbReference type="GO" id="GO:0032958">
    <property type="term" value="P:inositol phosphate biosynthetic process"/>
    <property type="evidence" value="ECO:0007669"/>
    <property type="project" value="TreeGrafter"/>
</dbReference>
<keyword evidence="3 6" id="KW-0547">Nucleotide-binding</keyword>
<reference evidence="7 8" key="1">
    <citation type="submission" date="2021-02" db="EMBL/GenBank/DDBJ databases">
        <title>Porcisia hertigi Genome sequencing and assembly.</title>
        <authorList>
            <person name="Almutairi H."/>
            <person name="Gatherer D."/>
        </authorList>
    </citation>
    <scope>NUCLEOTIDE SEQUENCE [LARGE SCALE GENOMIC DNA]</scope>
    <source>
        <strain evidence="7 8">C119</strain>
    </source>
</reference>
<evidence type="ECO:0000256" key="5">
    <source>
        <dbReference type="ARBA" id="ARBA00022840"/>
    </source>
</evidence>
<comment type="caution">
    <text evidence="7">The sequence shown here is derived from an EMBL/GenBank/DDBJ whole genome shotgun (WGS) entry which is preliminary data.</text>
</comment>
<dbReference type="Proteomes" id="UP000674318">
    <property type="component" value="Unassembled WGS sequence"/>
</dbReference>
<sequence length="461" mass="50227">MGTSTILFLGAGKCNVVVDVPMSYVSGSLGSARCPGDVATQRAALRIRNAGHRECLECYRALEAFAGKRQVVGLPADLHAAIASVVPARYHALMQNASEATLLPNFTSDPAHLLKMDVTASDVAERVADYTVEVKPKSVWRPPQVVGIVVNGTAHWIGEVKRRHCRYAQMLRYKEVRGKAEEGPAPMVAPAPRGSAGSVKNGGGCYCPNYLFRPTLSSREGLQRLLRSPENNLKVISYHESRRKNEHPCNPKVLTVEEINGIADAIDASQVLAPLAHLQLYGCAPTSADALPEETPLHLVPVLDADLLHHWSTARKEDDVQWIVVDSDPETLCSCASLPDDNAAKRLCCANPRYVAPLLDYATCLDRFYVSTTAKDVSLLIAVSRSRGKPETSASGFVVVADVPPEVGGGLFLRHGSDVYRVGVVDLDAKTHKSLEHYYLHDQNIVNAFMAHRIDKQVELE</sequence>
<proteinExistence type="predicted"/>
<dbReference type="EC" id="2.7.1.158" evidence="1 6"/>
<comment type="catalytic activity">
    <reaction evidence="6">
        <text>1D-myo-inositol 1,3,4,5,6-pentakisphosphate + ATP = 1D-myo-inositol hexakisphosphate + ADP + H(+)</text>
        <dbReference type="Rhea" id="RHEA:20313"/>
        <dbReference type="ChEBI" id="CHEBI:15378"/>
        <dbReference type="ChEBI" id="CHEBI:30616"/>
        <dbReference type="ChEBI" id="CHEBI:57733"/>
        <dbReference type="ChEBI" id="CHEBI:58130"/>
        <dbReference type="ChEBI" id="CHEBI:456216"/>
        <dbReference type="EC" id="2.7.1.158"/>
    </reaction>
</comment>
<gene>
    <name evidence="7" type="ORF">JKF63_01933</name>
</gene>
<dbReference type="EMBL" id="JAFJZO010000034">
    <property type="protein sequence ID" value="KAG5494098.1"/>
    <property type="molecule type" value="Genomic_DNA"/>
</dbReference>
<evidence type="ECO:0000313" key="7">
    <source>
        <dbReference type="EMBL" id="KAG5494098.1"/>
    </source>
</evidence>
<keyword evidence="4 6" id="KW-0418">Kinase</keyword>
<dbReference type="InterPro" id="IPR009286">
    <property type="entry name" value="Ins_P5_2-kin"/>
</dbReference>
<keyword evidence="2 6" id="KW-0808">Transferase</keyword>
<evidence type="ECO:0000256" key="3">
    <source>
        <dbReference type="ARBA" id="ARBA00022741"/>
    </source>
</evidence>
<accession>A0A836IGP1</accession>
<comment type="domain">
    <text evidence="6">The EXKPK motif is conserved in inositol-pentakisphosphate 2-kinases of both family 1 and 2.</text>
</comment>
<dbReference type="GO" id="GO:0035299">
    <property type="term" value="F:inositol-1,3,4,5,6-pentakisphosphate 2-kinase activity"/>
    <property type="evidence" value="ECO:0007669"/>
    <property type="project" value="UniProtKB-EC"/>
</dbReference>
<dbReference type="OrthoDB" id="272370at2759"/>
<dbReference type="GeneID" id="94288053"/>
<keyword evidence="8" id="KW-1185">Reference proteome</keyword>
<dbReference type="PANTHER" id="PTHR14456">
    <property type="entry name" value="INOSITOL POLYPHOSPHATE KINASE 1"/>
    <property type="match status" value="1"/>
</dbReference>
<comment type="function">
    <text evidence="6">Phosphorylates Ins(1,3,4,5,6)P5 at position 2 to form Ins(1,2,3,4,5,6)P6 (InsP6 or phytate).</text>
</comment>
<evidence type="ECO:0000256" key="2">
    <source>
        <dbReference type="ARBA" id="ARBA00022679"/>
    </source>
</evidence>
<dbReference type="KEGG" id="phet:94288053"/>